<feature type="domain" description="PpiC" evidence="2">
    <location>
        <begin position="176"/>
        <end position="312"/>
    </location>
</feature>
<evidence type="ECO:0000256" key="1">
    <source>
        <dbReference type="SAM" id="Phobius"/>
    </source>
</evidence>
<proteinExistence type="predicted"/>
<dbReference type="InterPro" id="IPR000297">
    <property type="entry name" value="PPIase_PpiC"/>
</dbReference>
<keyword evidence="1" id="KW-0472">Membrane</keyword>
<dbReference type="Proteomes" id="UP000305165">
    <property type="component" value="Unassembled WGS sequence"/>
</dbReference>
<dbReference type="Pfam" id="PF13145">
    <property type="entry name" value="Rotamase_2"/>
    <property type="match status" value="1"/>
</dbReference>
<dbReference type="GO" id="GO:0003755">
    <property type="term" value="F:peptidyl-prolyl cis-trans isomerase activity"/>
    <property type="evidence" value="ECO:0007669"/>
    <property type="project" value="InterPro"/>
</dbReference>
<reference evidence="3 4" key="1">
    <citation type="submission" date="2019-04" db="EMBL/GenBank/DDBJ databases">
        <title>Genome analysis of Streptococcus suis strain WUSS424.</title>
        <authorList>
            <person name="Chen H."/>
            <person name="Gao X."/>
            <person name="Wu Z."/>
        </authorList>
    </citation>
    <scope>NUCLEOTIDE SEQUENCE [LARGE SCALE GENOMIC DNA]</scope>
    <source>
        <strain evidence="3 4">WUSS424</strain>
    </source>
</reference>
<feature type="transmembrane region" description="Helical" evidence="1">
    <location>
        <begin position="12"/>
        <end position="29"/>
    </location>
</feature>
<name>A0A4T2GL93_STRSU</name>
<evidence type="ECO:0000313" key="4">
    <source>
        <dbReference type="Proteomes" id="UP000305165"/>
    </source>
</evidence>
<comment type="caution">
    <text evidence="3">The sequence shown here is derived from an EMBL/GenBank/DDBJ whole genome shotgun (WGS) entry which is preliminary data.</text>
</comment>
<protein>
    <recommendedName>
        <fullName evidence="2">PpiC domain-containing protein</fullName>
    </recommendedName>
</protein>
<gene>
    <name evidence="3" type="ORF">FAJ39_06295</name>
</gene>
<organism evidence="3 4">
    <name type="scientific">Streptococcus suis</name>
    <dbReference type="NCBI Taxonomy" id="1307"/>
    <lineage>
        <taxon>Bacteria</taxon>
        <taxon>Bacillati</taxon>
        <taxon>Bacillota</taxon>
        <taxon>Bacilli</taxon>
        <taxon>Lactobacillales</taxon>
        <taxon>Streptococcaceae</taxon>
        <taxon>Streptococcus</taxon>
    </lineage>
</organism>
<dbReference type="OrthoDB" id="4229635at2"/>
<evidence type="ECO:0000259" key="2">
    <source>
        <dbReference type="Pfam" id="PF13145"/>
    </source>
</evidence>
<dbReference type="AlphaFoldDB" id="A0A4T2GL93"/>
<keyword evidence="1" id="KW-1133">Transmembrane helix</keyword>
<evidence type="ECO:0000313" key="3">
    <source>
        <dbReference type="EMBL" id="TIH99805.1"/>
    </source>
</evidence>
<accession>A0A4T2GL93</accession>
<dbReference type="EMBL" id="SSXO01000003">
    <property type="protein sequence ID" value="TIH99805.1"/>
    <property type="molecule type" value="Genomic_DNA"/>
</dbReference>
<sequence>MPLKQVKKWQILTLMAGLVLVICTGMMVFRPASYSLKIDGVAVAEEEFQTEVTKAQYQVTKYFFDQYQAEVDHGFWDRDFQGENPKVRLLQEVLDQLRRIYAARSLALETGMISSIDYSAFINRFQASNQNRQKASSNGEAVYGLATFSQEAFLEYELDSFEQAYLDQFGTSSLAVSDAEQLTYYQSQAEGIFARYDDYEVEYIRIYYAMEDLNDQVLAQLRADLDSLARQSAHSRFDMAGFPSLVAYYGYEEIASDQVSTLAKFIGDVLYYADQLEAGQTSPVIDENGCLYLIRLINRTDNGPVPFEEVKEVIKKRLQEEAYQQLVNQKSDSMELDYEEDQLLAYLDSIIN</sequence>
<keyword evidence="1" id="KW-0812">Transmembrane</keyword>